<evidence type="ECO:0000256" key="1">
    <source>
        <dbReference type="SAM" id="MobiDB-lite"/>
    </source>
</evidence>
<protein>
    <submittedName>
        <fullName evidence="2">Uncharacterized protein</fullName>
    </submittedName>
</protein>
<feature type="region of interest" description="Disordered" evidence="1">
    <location>
        <begin position="24"/>
        <end position="47"/>
    </location>
</feature>
<sequence length="47" mass="5394">MQPQEMNSDQGKELLKIKVLAQREKARGGETRHEILESLARKSESSR</sequence>
<proteinExistence type="predicted"/>
<organism evidence="2 3">
    <name type="scientific">Trifolium medium</name>
    <dbReference type="NCBI Taxonomy" id="97028"/>
    <lineage>
        <taxon>Eukaryota</taxon>
        <taxon>Viridiplantae</taxon>
        <taxon>Streptophyta</taxon>
        <taxon>Embryophyta</taxon>
        <taxon>Tracheophyta</taxon>
        <taxon>Spermatophyta</taxon>
        <taxon>Magnoliopsida</taxon>
        <taxon>eudicotyledons</taxon>
        <taxon>Gunneridae</taxon>
        <taxon>Pentapetalae</taxon>
        <taxon>rosids</taxon>
        <taxon>fabids</taxon>
        <taxon>Fabales</taxon>
        <taxon>Fabaceae</taxon>
        <taxon>Papilionoideae</taxon>
        <taxon>50 kb inversion clade</taxon>
        <taxon>NPAAA clade</taxon>
        <taxon>Hologalegina</taxon>
        <taxon>IRL clade</taxon>
        <taxon>Trifolieae</taxon>
        <taxon>Trifolium</taxon>
    </lineage>
</organism>
<reference evidence="2 3" key="1">
    <citation type="journal article" date="2018" name="Front. Plant Sci.">
        <title>Red Clover (Trifolium pratense) and Zigzag Clover (T. medium) - A Picture of Genomic Similarities and Differences.</title>
        <authorList>
            <person name="Dluhosova J."/>
            <person name="Istvanek J."/>
            <person name="Nedelnik J."/>
            <person name="Repkova J."/>
        </authorList>
    </citation>
    <scope>NUCLEOTIDE SEQUENCE [LARGE SCALE GENOMIC DNA]</scope>
    <source>
        <strain evidence="3">cv. 10/8</strain>
        <tissue evidence="2">Leaf</tissue>
    </source>
</reference>
<keyword evidence="3" id="KW-1185">Reference proteome</keyword>
<name>A0A392TDS1_9FABA</name>
<dbReference type="Proteomes" id="UP000265520">
    <property type="component" value="Unassembled WGS sequence"/>
</dbReference>
<accession>A0A392TDS1</accession>
<comment type="caution">
    <text evidence="2">The sequence shown here is derived from an EMBL/GenBank/DDBJ whole genome shotgun (WGS) entry which is preliminary data.</text>
</comment>
<dbReference type="EMBL" id="LXQA010556681">
    <property type="protein sequence ID" value="MCI59072.1"/>
    <property type="molecule type" value="Genomic_DNA"/>
</dbReference>
<evidence type="ECO:0000313" key="2">
    <source>
        <dbReference type="EMBL" id="MCI59072.1"/>
    </source>
</evidence>
<dbReference type="AlphaFoldDB" id="A0A392TDS1"/>
<evidence type="ECO:0000313" key="3">
    <source>
        <dbReference type="Proteomes" id="UP000265520"/>
    </source>
</evidence>